<proteinExistence type="predicted"/>
<evidence type="ECO:0000313" key="2">
    <source>
        <dbReference type="Proteomes" id="UP000789405"/>
    </source>
</evidence>
<accession>A0A9N9P4G3</accession>
<gene>
    <name evidence="1" type="ORF">DERYTH_LOCUS21253</name>
</gene>
<dbReference type="AlphaFoldDB" id="A0A9N9P4G3"/>
<sequence>MLENLIVSQSSLALFHKLSKSLKTTLLSLENSDTIFEDLDDKTESFEKQANYSSVPIIFKSIVLVYHAS</sequence>
<comment type="caution">
    <text evidence="1">The sequence shown here is derived from an EMBL/GenBank/DDBJ whole genome shotgun (WGS) entry which is preliminary data.</text>
</comment>
<dbReference type="EMBL" id="CAJVPY010026724">
    <property type="protein sequence ID" value="CAG8790179.1"/>
    <property type="molecule type" value="Genomic_DNA"/>
</dbReference>
<organism evidence="1 2">
    <name type="scientific">Dentiscutata erythropus</name>
    <dbReference type="NCBI Taxonomy" id="1348616"/>
    <lineage>
        <taxon>Eukaryota</taxon>
        <taxon>Fungi</taxon>
        <taxon>Fungi incertae sedis</taxon>
        <taxon>Mucoromycota</taxon>
        <taxon>Glomeromycotina</taxon>
        <taxon>Glomeromycetes</taxon>
        <taxon>Diversisporales</taxon>
        <taxon>Gigasporaceae</taxon>
        <taxon>Dentiscutata</taxon>
    </lineage>
</organism>
<dbReference type="Proteomes" id="UP000789405">
    <property type="component" value="Unassembled WGS sequence"/>
</dbReference>
<protein>
    <submittedName>
        <fullName evidence="1">7236_t:CDS:1</fullName>
    </submittedName>
</protein>
<reference evidence="1" key="1">
    <citation type="submission" date="2021-06" db="EMBL/GenBank/DDBJ databases">
        <authorList>
            <person name="Kallberg Y."/>
            <person name="Tangrot J."/>
            <person name="Rosling A."/>
        </authorList>
    </citation>
    <scope>NUCLEOTIDE SEQUENCE</scope>
    <source>
        <strain evidence="1">MA453B</strain>
    </source>
</reference>
<keyword evidence="2" id="KW-1185">Reference proteome</keyword>
<feature type="non-terminal residue" evidence="1">
    <location>
        <position position="69"/>
    </location>
</feature>
<name>A0A9N9P4G3_9GLOM</name>
<evidence type="ECO:0000313" key="1">
    <source>
        <dbReference type="EMBL" id="CAG8790179.1"/>
    </source>
</evidence>